<feature type="region of interest" description="Disordered" evidence="3">
    <location>
        <begin position="1"/>
        <end position="21"/>
    </location>
</feature>
<dbReference type="GO" id="GO:0003735">
    <property type="term" value="F:structural constituent of ribosome"/>
    <property type="evidence" value="ECO:0007669"/>
    <property type="project" value="InterPro"/>
</dbReference>
<dbReference type="Gene3D" id="3.30.1360.210">
    <property type="match status" value="1"/>
</dbReference>
<dbReference type="InterPro" id="IPR038526">
    <property type="entry name" value="Ribosomal_eL22_sf"/>
</dbReference>
<dbReference type="EMBL" id="CP091871">
    <property type="protein sequence ID" value="WEU40194.1"/>
    <property type="molecule type" value="Genomic_DNA"/>
</dbReference>
<dbReference type="Pfam" id="PF01776">
    <property type="entry name" value="Ribosomal_L22e"/>
    <property type="match status" value="1"/>
</dbReference>
<keyword evidence="2" id="KW-0687">Ribonucleoprotein</keyword>
<proteinExistence type="predicted"/>
<dbReference type="Proteomes" id="UP000186851">
    <property type="component" value="Chromosome"/>
</dbReference>
<dbReference type="InterPro" id="IPR002671">
    <property type="entry name" value="Ribosomal_eL22"/>
</dbReference>
<evidence type="ECO:0000256" key="1">
    <source>
        <dbReference type="ARBA" id="ARBA00022980"/>
    </source>
</evidence>
<dbReference type="AlphaFoldDB" id="A0AAF0IBA7"/>
<dbReference type="GO" id="GO:0005840">
    <property type="term" value="C:ribosome"/>
    <property type="evidence" value="ECO:0007669"/>
    <property type="project" value="UniProtKB-KW"/>
</dbReference>
<sequence>MSENQPVKEEKEKTKKQPDKREVLVVNSEQLSGYNDNLVTDLANYLNEKLKVKAKRDGTDILLNIKDIQLSKTNLRLYIKKFLRKNNIDNIFKITSPTATGNSLLLSKQKEI</sequence>
<evidence type="ECO:0000256" key="2">
    <source>
        <dbReference type="ARBA" id="ARBA00023274"/>
    </source>
</evidence>
<evidence type="ECO:0000256" key="3">
    <source>
        <dbReference type="SAM" id="MobiDB-lite"/>
    </source>
</evidence>
<protein>
    <submittedName>
        <fullName evidence="4">60S ribosomal protein L22</fullName>
    </submittedName>
</protein>
<keyword evidence="1 4" id="KW-0689">Ribosomal protein</keyword>
<reference evidence="4" key="2">
    <citation type="journal article" date="2022" name="Nat. Microbiol.">
        <title>A closed Candidatus Odinarchaeum chromosome exposes Asgard archaeal viruses.</title>
        <authorList>
            <person name="Tamarit D."/>
            <person name="Caceres E.F."/>
            <person name="Krupovic M."/>
            <person name="Nijland R."/>
            <person name="Eme L."/>
            <person name="Robinson N.P."/>
            <person name="Ettema T.J.G."/>
        </authorList>
    </citation>
    <scope>NUCLEOTIDE SEQUENCE</scope>
    <source>
        <strain evidence="4">LCB_4</strain>
    </source>
</reference>
<accession>A0AAF0IBA7</accession>
<name>A0AAF0IBA7_ODILC</name>
<reference evidence="4" key="1">
    <citation type="journal article" date="2017" name="Nature">
        <title>Asgard archaea illuminate the origin of eukaryotic cellular complexity.</title>
        <authorList>
            <person name="Zaremba-Niedzwiedzka K."/>
            <person name="Caceres E.F."/>
            <person name="Saw J.H."/>
            <person name="Backstrom D."/>
            <person name="Juzokaite L."/>
            <person name="Vancaester E."/>
            <person name="Seitz K.W."/>
            <person name="Anantharaman K."/>
            <person name="Starnawski P."/>
            <person name="Kjeldsen K.U."/>
            <person name="Scott M.B."/>
            <person name="Nunoura T."/>
            <person name="Banfield J.F."/>
            <person name="Schramm A."/>
            <person name="Baker B.J."/>
            <person name="Spang A."/>
            <person name="Ettema T.J.G."/>
        </authorList>
    </citation>
    <scope>NUCLEOTIDE SEQUENCE</scope>
    <source>
        <strain evidence="4">LCB_4</strain>
    </source>
</reference>
<evidence type="ECO:0000313" key="4">
    <source>
        <dbReference type="EMBL" id="WEU40194.1"/>
    </source>
</evidence>
<dbReference type="GO" id="GO:0006412">
    <property type="term" value="P:translation"/>
    <property type="evidence" value="ECO:0007669"/>
    <property type="project" value="InterPro"/>
</dbReference>
<dbReference type="GO" id="GO:1990904">
    <property type="term" value="C:ribonucleoprotein complex"/>
    <property type="evidence" value="ECO:0007669"/>
    <property type="project" value="UniProtKB-KW"/>
</dbReference>
<organism evidence="4 5">
    <name type="scientific">Odinarchaeota yellowstonii (strain LCB_4)</name>
    <dbReference type="NCBI Taxonomy" id="1841599"/>
    <lineage>
        <taxon>Archaea</taxon>
        <taxon>Promethearchaeati</taxon>
        <taxon>Candidatus Odinarchaeota</taxon>
        <taxon>Candidatus Odinarchaeia</taxon>
        <taxon>Candidatus Odinarchaeales</taxon>
        <taxon>Candidatus Odinarchaeaceae</taxon>
        <taxon>Candidatus Odinarchaeum</taxon>
    </lineage>
</organism>
<dbReference type="KEGG" id="oyw:OdinLCB4_006915"/>
<gene>
    <name evidence="4" type="ORF">OdinLCB4_006915</name>
</gene>
<evidence type="ECO:0000313" key="5">
    <source>
        <dbReference type="Proteomes" id="UP000186851"/>
    </source>
</evidence>